<dbReference type="RefSeq" id="WP_038181326.1">
    <property type="nucleotide sequence ID" value="NZ_ASQA01000013.1"/>
</dbReference>
<dbReference type="EMBL" id="ASQA01000013">
    <property type="protein sequence ID" value="ETT86242.1"/>
    <property type="molecule type" value="Genomic_DNA"/>
</dbReference>
<evidence type="ECO:0000313" key="3">
    <source>
        <dbReference type="Proteomes" id="UP000019062"/>
    </source>
</evidence>
<feature type="transmembrane region" description="Helical" evidence="1">
    <location>
        <begin position="38"/>
        <end position="58"/>
    </location>
</feature>
<feature type="transmembrane region" description="Helical" evidence="1">
    <location>
        <begin position="14"/>
        <end position="32"/>
    </location>
</feature>
<proteinExistence type="predicted"/>
<feature type="transmembrane region" description="Helical" evidence="1">
    <location>
        <begin position="113"/>
        <end position="136"/>
    </location>
</feature>
<keyword evidence="1" id="KW-0472">Membrane</keyword>
<feature type="transmembrane region" description="Helical" evidence="1">
    <location>
        <begin position="148"/>
        <end position="171"/>
    </location>
</feature>
<feature type="transmembrane region" description="Helical" evidence="1">
    <location>
        <begin position="87"/>
        <end position="107"/>
    </location>
</feature>
<dbReference type="InterPro" id="IPR025699">
    <property type="entry name" value="ABC2_memb-like"/>
</dbReference>
<gene>
    <name evidence="2" type="ORF">C176_06007</name>
</gene>
<keyword evidence="1" id="KW-0812">Transmembrane</keyword>
<protein>
    <recommendedName>
        <fullName evidence="4">ABC-2 transporter permease</fullName>
    </recommendedName>
</protein>
<dbReference type="AlphaFoldDB" id="W4F1P2"/>
<feature type="transmembrane region" description="Helical" evidence="1">
    <location>
        <begin position="177"/>
        <end position="195"/>
    </location>
</feature>
<organism evidence="2 3">
    <name type="scientific">Viridibacillus arenosi FSL R5-213</name>
    <dbReference type="NCBI Taxonomy" id="1227360"/>
    <lineage>
        <taxon>Bacteria</taxon>
        <taxon>Bacillati</taxon>
        <taxon>Bacillota</taxon>
        <taxon>Bacilli</taxon>
        <taxon>Bacillales</taxon>
        <taxon>Caryophanaceae</taxon>
        <taxon>Viridibacillus</taxon>
    </lineage>
</organism>
<sequence>MRGLLQRDWYINRIHWWFIVASFTLIISIALISEGPFAISLFGAPLMGLFFIVNTFAIDEKANWQQFANILPITRELYVKSRYVMSFWINTITHISTFCIAFLLNLMEKELSLFLLISATSVSYGVFIFIFVFYLPVVINKSTQFAQWILIIVLLIISASVLPLLLLLIVAETVPSIFVFLTVPVIALLLFYISYRICVYKYNEKDL</sequence>
<evidence type="ECO:0008006" key="4">
    <source>
        <dbReference type="Google" id="ProtNLM"/>
    </source>
</evidence>
<evidence type="ECO:0000256" key="1">
    <source>
        <dbReference type="SAM" id="Phobius"/>
    </source>
</evidence>
<dbReference type="Pfam" id="PF13346">
    <property type="entry name" value="ABC2_membrane_5"/>
    <property type="match status" value="1"/>
</dbReference>
<accession>W4F1P2</accession>
<keyword evidence="1" id="KW-1133">Transmembrane helix</keyword>
<dbReference type="Proteomes" id="UP000019062">
    <property type="component" value="Unassembled WGS sequence"/>
</dbReference>
<evidence type="ECO:0000313" key="2">
    <source>
        <dbReference type="EMBL" id="ETT86242.1"/>
    </source>
</evidence>
<keyword evidence="3" id="KW-1185">Reference proteome</keyword>
<name>W4F1P2_9BACL</name>
<comment type="caution">
    <text evidence="2">The sequence shown here is derived from an EMBL/GenBank/DDBJ whole genome shotgun (WGS) entry which is preliminary data.</text>
</comment>
<reference evidence="2 3" key="1">
    <citation type="journal article" date="2014" name="BMC Genomics">
        <title>Genomic comparison of sporeforming bacilli isolated from milk.</title>
        <authorList>
            <person name="Moreno Switt A.I."/>
            <person name="Andrus A.D."/>
            <person name="Ranieri M.L."/>
            <person name="Orsi R.H."/>
            <person name="Ivy R."/>
            <person name="den Bakker H.C."/>
            <person name="Martin N.H."/>
            <person name="Wiedmann M."/>
            <person name="Boor K.J."/>
        </authorList>
    </citation>
    <scope>NUCLEOTIDE SEQUENCE [LARGE SCALE GENOMIC DNA]</scope>
    <source>
        <strain evidence="2 3">FSL R5-213</strain>
    </source>
</reference>